<evidence type="ECO:0000313" key="4">
    <source>
        <dbReference type="Proteomes" id="UP000604273"/>
    </source>
</evidence>
<name>A0A8H4X3Y1_9HYPO</name>
<feature type="chain" id="PRO_5034447062" description="SCP domain-containing protein" evidence="1">
    <location>
        <begin position="25"/>
        <end position="267"/>
    </location>
</feature>
<keyword evidence="4" id="KW-1185">Reference proteome</keyword>
<dbReference type="PANTHER" id="PTHR10334">
    <property type="entry name" value="CYSTEINE-RICH SECRETORY PROTEIN-RELATED"/>
    <property type="match status" value="1"/>
</dbReference>
<feature type="domain" description="SCP" evidence="2">
    <location>
        <begin position="124"/>
        <end position="263"/>
    </location>
</feature>
<sequence length="267" mass="29373">MLLSNLYLQSSLLLAPSLLSTVIAAPSNNLLNADISVDGFGLQDDRRDSDGVSAKAKVSPENDYKVPSDYNKPRVLEANIDVTRLGIDPVIFYPDSDDEVTEVDDTDEEKRSIFARLFTRALTSDKKEALRRHNVARSKVKVKAIVWDSKLESAATAYAKKLAKAGKLQHSAAKDRPNQGENLAYAWASNGFKNPITAGSQGWLNEKKYYKGETIPKGNFSMYGHYTQCVWKTSTKIGIGAAKDSKGAWYTVARYSGPGNVVGKKPY</sequence>
<dbReference type="Gene3D" id="3.40.33.10">
    <property type="entry name" value="CAP"/>
    <property type="match status" value="1"/>
</dbReference>
<gene>
    <name evidence="3" type="ORF">FGADI_1142</name>
</gene>
<comment type="caution">
    <text evidence="3">The sequence shown here is derived from an EMBL/GenBank/DDBJ whole genome shotgun (WGS) entry which is preliminary data.</text>
</comment>
<evidence type="ECO:0000256" key="1">
    <source>
        <dbReference type="SAM" id="SignalP"/>
    </source>
</evidence>
<feature type="signal peptide" evidence="1">
    <location>
        <begin position="1"/>
        <end position="24"/>
    </location>
</feature>
<reference evidence="3" key="1">
    <citation type="journal article" date="2020" name="BMC Genomics">
        <title>Correction to: Identification and distribution of gene clusters required for synthesis of sphingolipid metabolism inhibitors in diverse species of the filamentous fungus Fusarium.</title>
        <authorList>
            <person name="Kim H.S."/>
            <person name="Lohmar J.M."/>
            <person name="Busman M."/>
            <person name="Brown D.W."/>
            <person name="Naumann T.A."/>
            <person name="Divon H.H."/>
            <person name="Lysoe E."/>
            <person name="Uhlig S."/>
            <person name="Proctor R.H."/>
        </authorList>
    </citation>
    <scope>NUCLEOTIDE SEQUENCE</scope>
    <source>
        <strain evidence="3">NRRL 45417</strain>
    </source>
</reference>
<proteinExistence type="predicted"/>
<dbReference type="OrthoDB" id="43654at2759"/>
<protein>
    <recommendedName>
        <fullName evidence="2">SCP domain-containing protein</fullName>
    </recommendedName>
</protein>
<dbReference type="SMART" id="SM00198">
    <property type="entry name" value="SCP"/>
    <property type="match status" value="1"/>
</dbReference>
<dbReference type="Proteomes" id="UP000604273">
    <property type="component" value="Unassembled WGS sequence"/>
</dbReference>
<dbReference type="InterPro" id="IPR014044">
    <property type="entry name" value="CAP_dom"/>
</dbReference>
<organism evidence="3 4">
    <name type="scientific">Fusarium gaditjirri</name>
    <dbReference type="NCBI Taxonomy" id="282569"/>
    <lineage>
        <taxon>Eukaryota</taxon>
        <taxon>Fungi</taxon>
        <taxon>Dikarya</taxon>
        <taxon>Ascomycota</taxon>
        <taxon>Pezizomycotina</taxon>
        <taxon>Sordariomycetes</taxon>
        <taxon>Hypocreomycetidae</taxon>
        <taxon>Hypocreales</taxon>
        <taxon>Nectriaceae</taxon>
        <taxon>Fusarium</taxon>
        <taxon>Fusarium nisikadoi species complex</taxon>
    </lineage>
</organism>
<dbReference type="EMBL" id="JABFAI010000026">
    <property type="protein sequence ID" value="KAF4960124.1"/>
    <property type="molecule type" value="Genomic_DNA"/>
</dbReference>
<evidence type="ECO:0000313" key="3">
    <source>
        <dbReference type="EMBL" id="KAF4960124.1"/>
    </source>
</evidence>
<dbReference type="PRINTS" id="PR00837">
    <property type="entry name" value="V5TPXLIKE"/>
</dbReference>
<evidence type="ECO:0000259" key="2">
    <source>
        <dbReference type="SMART" id="SM00198"/>
    </source>
</evidence>
<keyword evidence="1" id="KW-0732">Signal</keyword>
<dbReference type="InterPro" id="IPR001283">
    <property type="entry name" value="CRISP-related"/>
</dbReference>
<accession>A0A8H4X3Y1</accession>
<dbReference type="InterPro" id="IPR035940">
    <property type="entry name" value="CAP_sf"/>
</dbReference>
<dbReference type="Pfam" id="PF00188">
    <property type="entry name" value="CAP"/>
    <property type="match status" value="1"/>
</dbReference>
<dbReference type="InterPro" id="IPR034113">
    <property type="entry name" value="SCP_GAPR1-like"/>
</dbReference>
<dbReference type="AlphaFoldDB" id="A0A8H4X3Y1"/>
<dbReference type="CDD" id="cd05382">
    <property type="entry name" value="CAP_GAPR1-like"/>
    <property type="match status" value="1"/>
</dbReference>
<reference evidence="3" key="2">
    <citation type="submission" date="2020-05" db="EMBL/GenBank/DDBJ databases">
        <authorList>
            <person name="Kim H.-S."/>
            <person name="Proctor R.H."/>
            <person name="Brown D.W."/>
        </authorList>
    </citation>
    <scope>NUCLEOTIDE SEQUENCE</scope>
    <source>
        <strain evidence="3">NRRL 45417</strain>
    </source>
</reference>
<dbReference type="SUPFAM" id="SSF55797">
    <property type="entry name" value="PR-1-like"/>
    <property type="match status" value="1"/>
</dbReference>